<evidence type="ECO:0000313" key="2">
    <source>
        <dbReference type="EMBL" id="EEG37668.1"/>
    </source>
</evidence>
<protein>
    <submittedName>
        <fullName evidence="2">Uncharacterized protein</fullName>
    </submittedName>
</protein>
<name>C0ESS6_9FIRM</name>
<dbReference type="AlphaFoldDB" id="C0ESS6"/>
<keyword evidence="1" id="KW-1133">Transmembrane helix</keyword>
<reference evidence="2 3" key="2">
    <citation type="submission" date="2009-02" db="EMBL/GenBank/DDBJ databases">
        <title>Draft genome sequence of Eubacterium hallii (DSM 3353).</title>
        <authorList>
            <person name="Sudarsanam P."/>
            <person name="Ley R."/>
            <person name="Guruge J."/>
            <person name="Turnbaugh P.J."/>
            <person name="Mahowald M."/>
            <person name="Liep D."/>
            <person name="Gordon J."/>
        </authorList>
    </citation>
    <scope>NUCLEOTIDE SEQUENCE [LARGE SCALE GENOMIC DNA]</scope>
    <source>
        <strain evidence="2 3">DSM 3353</strain>
    </source>
</reference>
<feature type="transmembrane region" description="Helical" evidence="1">
    <location>
        <begin position="12"/>
        <end position="29"/>
    </location>
</feature>
<evidence type="ECO:0000313" key="3">
    <source>
        <dbReference type="Proteomes" id="UP000003174"/>
    </source>
</evidence>
<evidence type="ECO:0000256" key="1">
    <source>
        <dbReference type="SAM" id="Phobius"/>
    </source>
</evidence>
<dbReference type="EMBL" id="ACEP01000029">
    <property type="protein sequence ID" value="EEG37668.1"/>
    <property type="molecule type" value="Genomic_DNA"/>
</dbReference>
<dbReference type="Proteomes" id="UP000003174">
    <property type="component" value="Unassembled WGS sequence"/>
</dbReference>
<accession>C0ESS6</accession>
<keyword evidence="1" id="KW-0472">Membrane</keyword>
<gene>
    <name evidence="2" type="ORF">EUBHAL_00449</name>
</gene>
<proteinExistence type="predicted"/>
<reference evidence="2 3" key="1">
    <citation type="submission" date="2009-01" db="EMBL/GenBank/DDBJ databases">
        <authorList>
            <person name="Fulton L."/>
            <person name="Clifton S."/>
            <person name="Fulton B."/>
            <person name="Xu J."/>
            <person name="Minx P."/>
            <person name="Pepin K.H."/>
            <person name="Johnson M."/>
            <person name="Bhonagiri V."/>
            <person name="Nash W.E."/>
            <person name="Mardis E.R."/>
            <person name="Wilson R.K."/>
        </authorList>
    </citation>
    <scope>NUCLEOTIDE SEQUENCE [LARGE SCALE GENOMIC DNA]</scope>
    <source>
        <strain evidence="2 3">DSM 3353</strain>
    </source>
</reference>
<organism evidence="2 3">
    <name type="scientific">Anaerobutyricum hallii DSM 3353</name>
    <dbReference type="NCBI Taxonomy" id="411469"/>
    <lineage>
        <taxon>Bacteria</taxon>
        <taxon>Bacillati</taxon>
        <taxon>Bacillota</taxon>
        <taxon>Clostridia</taxon>
        <taxon>Lachnospirales</taxon>
        <taxon>Lachnospiraceae</taxon>
        <taxon>Anaerobutyricum</taxon>
    </lineage>
</organism>
<comment type="caution">
    <text evidence="2">The sequence shown here is derived from an EMBL/GenBank/DDBJ whole genome shotgun (WGS) entry which is preliminary data.</text>
</comment>
<sequence>MALVTPEGHDLLLLSFIVAKLSLGFIITCRNPSVMQEHEMVFHQFVHA</sequence>
<keyword evidence="1" id="KW-0812">Transmembrane</keyword>